<comment type="caution">
    <text evidence="2">The sequence shown here is derived from an EMBL/GenBank/DDBJ whole genome shotgun (WGS) entry which is preliminary data.</text>
</comment>
<gene>
    <name evidence="2" type="ORF">SNAT2548_LOCUS33627</name>
</gene>
<keyword evidence="3" id="KW-1185">Reference proteome</keyword>
<name>A0A812UPE6_9DINO</name>
<reference evidence="2" key="1">
    <citation type="submission" date="2021-02" db="EMBL/GenBank/DDBJ databases">
        <authorList>
            <person name="Dougan E. K."/>
            <person name="Rhodes N."/>
            <person name="Thang M."/>
            <person name="Chan C."/>
        </authorList>
    </citation>
    <scope>NUCLEOTIDE SEQUENCE</scope>
</reference>
<organism evidence="2 3">
    <name type="scientific">Symbiodinium natans</name>
    <dbReference type="NCBI Taxonomy" id="878477"/>
    <lineage>
        <taxon>Eukaryota</taxon>
        <taxon>Sar</taxon>
        <taxon>Alveolata</taxon>
        <taxon>Dinophyceae</taxon>
        <taxon>Suessiales</taxon>
        <taxon>Symbiodiniaceae</taxon>
        <taxon>Symbiodinium</taxon>
    </lineage>
</organism>
<accession>A0A812UPE6</accession>
<evidence type="ECO:0000313" key="3">
    <source>
        <dbReference type="Proteomes" id="UP000604046"/>
    </source>
</evidence>
<evidence type="ECO:0000256" key="1">
    <source>
        <dbReference type="SAM" id="MobiDB-lite"/>
    </source>
</evidence>
<feature type="region of interest" description="Disordered" evidence="1">
    <location>
        <begin position="1"/>
        <end position="62"/>
    </location>
</feature>
<feature type="compositionally biased region" description="Polar residues" evidence="1">
    <location>
        <begin position="1"/>
        <end position="12"/>
    </location>
</feature>
<protein>
    <submittedName>
        <fullName evidence="2">Uncharacterized protein</fullName>
    </submittedName>
</protein>
<dbReference type="AlphaFoldDB" id="A0A812UPE6"/>
<proteinExistence type="predicted"/>
<sequence length="165" mass="18175">MGPLDSASSENIGQLLPLMPSSQPAPSAEDDGMPSCDGMRSSFTDPCSPSVEPNFPISTDSAPGVWEVEADWYRHDSKSPRLSMGNCSWPDESSPPLPPNGLMHQAYERRLEHFLKNVQAHPGKLRKLISGRREKAGMVDEDMMSSTGWFNRAKTVVQGFVRQIS</sequence>
<dbReference type="Proteomes" id="UP000604046">
    <property type="component" value="Unassembled WGS sequence"/>
</dbReference>
<dbReference type="EMBL" id="CAJNDS010002768">
    <property type="protein sequence ID" value="CAE7590545.1"/>
    <property type="molecule type" value="Genomic_DNA"/>
</dbReference>
<evidence type="ECO:0000313" key="2">
    <source>
        <dbReference type="EMBL" id="CAE7590545.1"/>
    </source>
</evidence>